<dbReference type="EMBL" id="HBUF01033779">
    <property type="protein sequence ID" value="CAG6615744.1"/>
    <property type="molecule type" value="Transcribed_RNA"/>
</dbReference>
<dbReference type="EMBL" id="HBUF01033780">
    <property type="protein sequence ID" value="CAG6615746.1"/>
    <property type="molecule type" value="Transcribed_RNA"/>
</dbReference>
<protein>
    <submittedName>
        <fullName evidence="2">Uncharacterized protein</fullName>
    </submittedName>
</protein>
<name>A0A8D8LVJ5_9HEMI</name>
<evidence type="ECO:0000313" key="2">
    <source>
        <dbReference type="EMBL" id="CAG6615748.1"/>
    </source>
</evidence>
<evidence type="ECO:0000256" key="1">
    <source>
        <dbReference type="SAM" id="MobiDB-lite"/>
    </source>
</evidence>
<dbReference type="AlphaFoldDB" id="A0A8D8LVJ5"/>
<feature type="region of interest" description="Disordered" evidence="1">
    <location>
        <begin position="104"/>
        <end position="132"/>
    </location>
</feature>
<accession>A0A8D8LVJ5</accession>
<reference evidence="2" key="1">
    <citation type="submission" date="2021-05" db="EMBL/GenBank/DDBJ databases">
        <authorList>
            <person name="Alioto T."/>
            <person name="Alioto T."/>
            <person name="Gomez Garrido J."/>
        </authorList>
    </citation>
    <scope>NUCLEOTIDE SEQUENCE</scope>
</reference>
<organism evidence="2">
    <name type="scientific">Cacopsylla melanoneura</name>
    <dbReference type="NCBI Taxonomy" id="428564"/>
    <lineage>
        <taxon>Eukaryota</taxon>
        <taxon>Metazoa</taxon>
        <taxon>Ecdysozoa</taxon>
        <taxon>Arthropoda</taxon>
        <taxon>Hexapoda</taxon>
        <taxon>Insecta</taxon>
        <taxon>Pterygota</taxon>
        <taxon>Neoptera</taxon>
        <taxon>Paraneoptera</taxon>
        <taxon>Hemiptera</taxon>
        <taxon>Sternorrhyncha</taxon>
        <taxon>Psylloidea</taxon>
        <taxon>Psyllidae</taxon>
        <taxon>Psyllinae</taxon>
        <taxon>Cacopsylla</taxon>
    </lineage>
</organism>
<dbReference type="EMBL" id="HBUF01033781">
    <property type="protein sequence ID" value="CAG6615748.1"/>
    <property type="molecule type" value="Transcribed_RNA"/>
</dbReference>
<sequence length="132" mass="14089">MRADSSTMITVASVTGWASSSAVKPVRLCSIWSVLIRPCVTYPRRTGSVTCARHTKSAASPIVCRMLKRVACCAGRNIWASIGPAASIGSCPGEYLLSPSRASVCTTRPRSSSKSSSPVWTRSNARRRSVVN</sequence>
<proteinExistence type="predicted"/>